<sequence>MLVRQCNGTEVPCLLKGYGDQCYIIPYEFDLIIGPEKIWDSNAVSSIINYKYHEHRSQFGAAHQFFDKFWAYSIWISVAYTIGIHFSYLIIPEYASSYDSGKSRIVQTEDSAHSVEFLPHYRSFRWLEQSESEKEFLLLRGTHILHPLQPAAFWGYCFVISKLFELADTLFVVLRKKPLIFLHWYHHEIVLVYVCHAEKASHYSTIHVHELFRARPDVCLLCNVCRRKSNCHNDNQTTQMFIAVANTFVVFGLKLQGRIVQQSYEHLFFCFAVYLSFVVLFSNFFKTLWRRNKKKRPITTVNPIMFTRHCNGTAADPCVLEGRGTHAYFIPYEFASFIGPEKWWDQDALRRALDFGTENWSYSILVAIIYSVGIHVGQRAMLTREPFKLKWPLIIWNTFLSLFSLAGAIRIGEEFFYVVRHRSFIDSISYAVDPFQPAAFWSFCFTVSKIFELFDTVFVVLRKKPLIFLHWYHHAIVLVYVCHAAPEFVACSRPFMLMNYSVHFLMYAYYAITATGYRLPRLISMTITTMQTTQMFIAVATTFVVFGLKLQGRIVQQSYENLFFCFAIYASFAFLFSDFFSTSYLADKKPKEKTQMGKNTESEDQTGHFTKDSRRVRKREEDAKAHHVWYERKGPNVIIRSQLGGTRTSFEAEDVFDVSCDHAGHSLNKAKRWELVENAEKNLLEKRSPGKTSFVEATLTAYPGRHHLHWQRAGQMVDDEGFATGKHGGGIKKYV</sequence>
<evidence type="ECO:0000313" key="14">
    <source>
        <dbReference type="Proteomes" id="UP000005239"/>
    </source>
</evidence>
<evidence type="ECO:0000256" key="2">
    <source>
        <dbReference type="ARBA" id="ARBA00005194"/>
    </source>
</evidence>
<dbReference type="PANTHER" id="PTHR11157">
    <property type="entry name" value="FATTY ACID ACYL TRANSFERASE-RELATED"/>
    <property type="match status" value="1"/>
</dbReference>
<dbReference type="PANTHER" id="PTHR11157:SF5">
    <property type="entry name" value="ELONGATION OF VERY LONG CHAIN FATTY ACIDS PROTEIN"/>
    <property type="match status" value="1"/>
</dbReference>
<reference evidence="14" key="1">
    <citation type="journal article" date="2008" name="Nat. Genet.">
        <title>The Pristionchus pacificus genome provides a unique perspective on nematode lifestyle and parasitism.</title>
        <authorList>
            <person name="Dieterich C."/>
            <person name="Clifton S.W."/>
            <person name="Schuster L.N."/>
            <person name="Chinwalla A."/>
            <person name="Delehaunty K."/>
            <person name="Dinkelacker I."/>
            <person name="Fulton L."/>
            <person name="Fulton R."/>
            <person name="Godfrey J."/>
            <person name="Minx P."/>
            <person name="Mitreva M."/>
            <person name="Roeseler W."/>
            <person name="Tian H."/>
            <person name="Witte H."/>
            <person name="Yang S.P."/>
            <person name="Wilson R.K."/>
            <person name="Sommer R.J."/>
        </authorList>
    </citation>
    <scope>NUCLEOTIDE SEQUENCE [LARGE SCALE GENOMIC DNA]</scope>
    <source>
        <strain evidence="14">PS312</strain>
    </source>
</reference>
<organism evidence="13 14">
    <name type="scientific">Pristionchus pacificus</name>
    <name type="common">Parasitic nematode worm</name>
    <dbReference type="NCBI Taxonomy" id="54126"/>
    <lineage>
        <taxon>Eukaryota</taxon>
        <taxon>Metazoa</taxon>
        <taxon>Ecdysozoa</taxon>
        <taxon>Nematoda</taxon>
        <taxon>Chromadorea</taxon>
        <taxon>Rhabditida</taxon>
        <taxon>Rhabditina</taxon>
        <taxon>Diplogasteromorpha</taxon>
        <taxon>Diplogasteroidea</taxon>
        <taxon>Neodiplogasteridae</taxon>
        <taxon>Pristionchus</taxon>
    </lineage>
</organism>
<dbReference type="GO" id="GO:0005789">
    <property type="term" value="C:endoplasmic reticulum membrane"/>
    <property type="evidence" value="ECO:0000318"/>
    <property type="project" value="GO_Central"/>
</dbReference>
<evidence type="ECO:0000256" key="11">
    <source>
        <dbReference type="RuleBase" id="RU361115"/>
    </source>
</evidence>
<dbReference type="GO" id="GO:0019367">
    <property type="term" value="P:fatty acid elongation, saturated fatty acid"/>
    <property type="evidence" value="ECO:0000318"/>
    <property type="project" value="GO_Central"/>
</dbReference>
<keyword evidence="3 11" id="KW-0444">Lipid biosynthesis</keyword>
<comment type="pathway">
    <text evidence="2">Lipid metabolism; fatty acid biosynthesis.</text>
</comment>
<comment type="subcellular location">
    <subcellularLocation>
        <location evidence="1">Membrane</location>
        <topology evidence="1">Multi-pass membrane protein</topology>
    </subcellularLocation>
</comment>
<feature type="transmembrane region" description="Helical" evidence="11">
    <location>
        <begin position="69"/>
        <end position="91"/>
    </location>
</feature>
<dbReference type="GO" id="GO:0034625">
    <property type="term" value="P:fatty acid elongation, monounsaturated fatty acid"/>
    <property type="evidence" value="ECO:0000318"/>
    <property type="project" value="GO_Central"/>
</dbReference>
<dbReference type="InterPro" id="IPR030457">
    <property type="entry name" value="ELO_CS"/>
</dbReference>
<comment type="catalytic activity">
    <reaction evidence="11">
        <text>a very-long-chain acyl-CoA + malonyl-CoA + H(+) = a very-long-chain 3-oxoacyl-CoA + CO2 + CoA</text>
        <dbReference type="Rhea" id="RHEA:32727"/>
        <dbReference type="ChEBI" id="CHEBI:15378"/>
        <dbReference type="ChEBI" id="CHEBI:16526"/>
        <dbReference type="ChEBI" id="CHEBI:57287"/>
        <dbReference type="ChEBI" id="CHEBI:57384"/>
        <dbReference type="ChEBI" id="CHEBI:90725"/>
        <dbReference type="ChEBI" id="CHEBI:90736"/>
        <dbReference type="EC" id="2.3.1.199"/>
    </reaction>
</comment>
<comment type="caution">
    <text evidence="11">Lacks conserved residue(s) required for the propagation of feature annotation.</text>
</comment>
<keyword evidence="8 11" id="KW-0443">Lipid metabolism</keyword>
<gene>
    <name evidence="13" type="primary">WBGene00279145</name>
</gene>
<feature type="transmembrane region" description="Helical" evidence="11">
    <location>
        <begin position="532"/>
        <end position="550"/>
    </location>
</feature>
<dbReference type="EnsemblMetazoa" id="PPA40776.1">
    <property type="protein sequence ID" value="PPA40776.1"/>
    <property type="gene ID" value="WBGene00279145"/>
</dbReference>
<dbReference type="Proteomes" id="UP000005239">
    <property type="component" value="Unassembled WGS sequence"/>
</dbReference>
<dbReference type="GO" id="GO:0042761">
    <property type="term" value="P:very long-chain fatty acid biosynthetic process"/>
    <property type="evidence" value="ECO:0000318"/>
    <property type="project" value="GO_Central"/>
</dbReference>
<keyword evidence="7 11" id="KW-1133">Transmembrane helix</keyword>
<reference evidence="13" key="2">
    <citation type="submission" date="2022-06" db="UniProtKB">
        <authorList>
            <consortium name="EnsemblMetazoa"/>
        </authorList>
    </citation>
    <scope>IDENTIFICATION</scope>
    <source>
        <strain evidence="13">PS312</strain>
    </source>
</reference>
<feature type="transmembrane region" description="Helical" evidence="11">
    <location>
        <begin position="237"/>
        <end position="254"/>
    </location>
</feature>
<evidence type="ECO:0000256" key="6">
    <source>
        <dbReference type="ARBA" id="ARBA00022832"/>
    </source>
</evidence>
<evidence type="ECO:0000313" key="13">
    <source>
        <dbReference type="EnsemblMetazoa" id="PPA40776.1"/>
    </source>
</evidence>
<evidence type="ECO:0000256" key="9">
    <source>
        <dbReference type="ARBA" id="ARBA00023136"/>
    </source>
</evidence>
<feature type="transmembrane region" description="Helical" evidence="11">
    <location>
        <begin position="562"/>
        <end position="586"/>
    </location>
</feature>
<evidence type="ECO:0000256" key="10">
    <source>
        <dbReference type="ARBA" id="ARBA00023160"/>
    </source>
</evidence>
<accession>A0A8R1YXE5</accession>
<evidence type="ECO:0000256" key="3">
    <source>
        <dbReference type="ARBA" id="ARBA00022516"/>
    </source>
</evidence>
<dbReference type="GO" id="GO:0030148">
    <property type="term" value="P:sphingolipid biosynthetic process"/>
    <property type="evidence" value="ECO:0000318"/>
    <property type="project" value="GO_Central"/>
</dbReference>
<dbReference type="EC" id="2.3.1.199" evidence="11"/>
<feature type="transmembrane region" description="Helical" evidence="11">
    <location>
        <begin position="471"/>
        <end position="490"/>
    </location>
</feature>
<keyword evidence="4 11" id="KW-0808">Transferase</keyword>
<feature type="transmembrane region" description="Helical" evidence="11">
    <location>
        <begin position="502"/>
        <end position="520"/>
    </location>
</feature>
<evidence type="ECO:0000256" key="12">
    <source>
        <dbReference type="SAM" id="MobiDB-lite"/>
    </source>
</evidence>
<feature type="transmembrane region" description="Helical" evidence="11">
    <location>
        <begin position="153"/>
        <end position="174"/>
    </location>
</feature>
<dbReference type="PROSITE" id="PS01188">
    <property type="entry name" value="ELO"/>
    <property type="match status" value="2"/>
</dbReference>
<evidence type="ECO:0000256" key="5">
    <source>
        <dbReference type="ARBA" id="ARBA00022692"/>
    </source>
</evidence>
<protein>
    <recommendedName>
        <fullName evidence="11">Elongation of very long chain fatty acids protein</fullName>
        <ecNumber evidence="11">2.3.1.199</ecNumber>
    </recommendedName>
    <alternativeName>
        <fullName evidence="11">Very-long-chain 3-oxoacyl-CoA synthase</fullName>
    </alternativeName>
</protein>
<keyword evidence="5 11" id="KW-0812">Transmembrane</keyword>
<comment type="similarity">
    <text evidence="11">Belongs to the ELO family.</text>
</comment>
<feature type="transmembrane region" description="Helical" evidence="11">
    <location>
        <begin position="389"/>
        <end position="409"/>
    </location>
</feature>
<keyword evidence="9 11" id="KW-0472">Membrane</keyword>
<feature type="transmembrane region" description="Helical" evidence="11">
    <location>
        <begin position="266"/>
        <end position="285"/>
    </location>
</feature>
<feature type="transmembrane region" description="Helical" evidence="11">
    <location>
        <begin position="430"/>
        <end position="451"/>
    </location>
</feature>
<keyword evidence="10 11" id="KW-0275">Fatty acid biosynthesis</keyword>
<proteinExistence type="inferred from homology"/>
<keyword evidence="6 11" id="KW-0276">Fatty acid metabolism</keyword>
<evidence type="ECO:0000256" key="1">
    <source>
        <dbReference type="ARBA" id="ARBA00004141"/>
    </source>
</evidence>
<evidence type="ECO:0000256" key="8">
    <source>
        <dbReference type="ARBA" id="ARBA00023098"/>
    </source>
</evidence>
<feature type="compositionally biased region" description="Basic and acidic residues" evidence="12">
    <location>
        <begin position="605"/>
        <end position="617"/>
    </location>
</feature>
<evidence type="ECO:0000256" key="4">
    <source>
        <dbReference type="ARBA" id="ARBA00022679"/>
    </source>
</evidence>
<evidence type="ECO:0000256" key="7">
    <source>
        <dbReference type="ARBA" id="ARBA00022989"/>
    </source>
</evidence>
<dbReference type="GO" id="GO:0009922">
    <property type="term" value="F:fatty acid elongase activity"/>
    <property type="evidence" value="ECO:0000318"/>
    <property type="project" value="GO_Central"/>
</dbReference>
<keyword evidence="14" id="KW-1185">Reference proteome</keyword>
<dbReference type="InterPro" id="IPR002076">
    <property type="entry name" value="ELO_fam"/>
</dbReference>
<dbReference type="AlphaFoldDB" id="A0A8R1YXE5"/>
<feature type="region of interest" description="Disordered" evidence="12">
    <location>
        <begin position="591"/>
        <end position="617"/>
    </location>
</feature>
<dbReference type="GO" id="GO:0034626">
    <property type="term" value="P:fatty acid elongation, polyunsaturated fatty acid"/>
    <property type="evidence" value="ECO:0000318"/>
    <property type="project" value="GO_Central"/>
</dbReference>
<name>A0A8R1YXE5_PRIPA</name>
<dbReference type="Pfam" id="PF01151">
    <property type="entry name" value="ELO"/>
    <property type="match status" value="2"/>
</dbReference>